<name>A0AA35ZPZ6_LACSI</name>
<evidence type="ECO:0000313" key="2">
    <source>
        <dbReference type="EMBL" id="CAI9296176.1"/>
    </source>
</evidence>
<evidence type="ECO:0000256" key="1">
    <source>
        <dbReference type="SAM" id="Phobius"/>
    </source>
</evidence>
<feature type="transmembrane region" description="Helical" evidence="1">
    <location>
        <begin position="91"/>
        <end position="113"/>
    </location>
</feature>
<dbReference type="PANTHER" id="PTHR48463:SF1">
    <property type="entry name" value="DUF223 DOMAIN-CONTAINING PROTEIN"/>
    <property type="match status" value="1"/>
</dbReference>
<keyword evidence="1" id="KW-1133">Transmembrane helix</keyword>
<dbReference type="PANTHER" id="PTHR48463">
    <property type="entry name" value="DUF223 DOMAIN-CONTAINING PROTEIN"/>
    <property type="match status" value="1"/>
</dbReference>
<keyword evidence="1" id="KW-0812">Transmembrane</keyword>
<dbReference type="AlphaFoldDB" id="A0AA35ZPZ6"/>
<organism evidence="2 3">
    <name type="scientific">Lactuca saligna</name>
    <name type="common">Willowleaf lettuce</name>
    <dbReference type="NCBI Taxonomy" id="75948"/>
    <lineage>
        <taxon>Eukaryota</taxon>
        <taxon>Viridiplantae</taxon>
        <taxon>Streptophyta</taxon>
        <taxon>Embryophyta</taxon>
        <taxon>Tracheophyta</taxon>
        <taxon>Spermatophyta</taxon>
        <taxon>Magnoliopsida</taxon>
        <taxon>eudicotyledons</taxon>
        <taxon>Gunneridae</taxon>
        <taxon>Pentapetalae</taxon>
        <taxon>asterids</taxon>
        <taxon>campanulids</taxon>
        <taxon>Asterales</taxon>
        <taxon>Asteraceae</taxon>
        <taxon>Cichorioideae</taxon>
        <taxon>Cichorieae</taxon>
        <taxon>Lactucinae</taxon>
        <taxon>Lactuca</taxon>
    </lineage>
</organism>
<dbReference type="EMBL" id="OX465084">
    <property type="protein sequence ID" value="CAI9296176.1"/>
    <property type="molecule type" value="Genomic_DNA"/>
</dbReference>
<dbReference type="Proteomes" id="UP001177003">
    <property type="component" value="Chromosome 8"/>
</dbReference>
<protein>
    <submittedName>
        <fullName evidence="2">Uncharacterized protein</fullName>
    </submittedName>
</protein>
<proteinExistence type="predicted"/>
<evidence type="ECO:0000313" key="3">
    <source>
        <dbReference type="Proteomes" id="UP001177003"/>
    </source>
</evidence>
<accession>A0AA35ZPZ6</accession>
<keyword evidence="1" id="KW-0472">Membrane</keyword>
<keyword evidence="3" id="KW-1185">Reference proteome</keyword>
<gene>
    <name evidence="2" type="ORF">LSALG_LOCUS35065</name>
</gene>
<sequence>MSETLTTISELHYGSTGTRVEVRIIHIWTPQYCTYETWYLGFDKYGDAIQILGQRKDQGYLQFVFQVSKCYAICKYGCGEPDSFQNWIDNIIYMAVGMASSITLLLDTGIIPWN</sequence>
<reference evidence="2" key="1">
    <citation type="submission" date="2023-04" db="EMBL/GenBank/DDBJ databases">
        <authorList>
            <person name="Vijverberg K."/>
            <person name="Xiong W."/>
            <person name="Schranz E."/>
        </authorList>
    </citation>
    <scope>NUCLEOTIDE SEQUENCE</scope>
</reference>